<dbReference type="AlphaFoldDB" id="A0A2T3AXH9"/>
<dbReference type="Proteomes" id="UP000241818">
    <property type="component" value="Unassembled WGS sequence"/>
</dbReference>
<evidence type="ECO:0000313" key="2">
    <source>
        <dbReference type="Proteomes" id="UP000241818"/>
    </source>
</evidence>
<gene>
    <name evidence="1" type="ORF">M430DRAFT_28820</name>
</gene>
<dbReference type="EMBL" id="KZ679013">
    <property type="protein sequence ID" value="PSS14760.1"/>
    <property type="molecule type" value="Genomic_DNA"/>
</dbReference>
<dbReference type="RefSeq" id="XP_024719359.1">
    <property type="nucleotide sequence ID" value="XM_024865824.1"/>
</dbReference>
<name>A0A2T3AXH9_AMORE</name>
<reference evidence="1 2" key="1">
    <citation type="journal article" date="2018" name="New Phytol.">
        <title>Comparative genomics and transcriptomics depict ericoid mycorrhizal fungi as versatile saprotrophs and plant mutualists.</title>
        <authorList>
            <person name="Martino E."/>
            <person name="Morin E."/>
            <person name="Grelet G.A."/>
            <person name="Kuo A."/>
            <person name="Kohler A."/>
            <person name="Daghino S."/>
            <person name="Barry K.W."/>
            <person name="Cichocki N."/>
            <person name="Clum A."/>
            <person name="Dockter R.B."/>
            <person name="Hainaut M."/>
            <person name="Kuo R.C."/>
            <person name="LaButti K."/>
            <person name="Lindahl B.D."/>
            <person name="Lindquist E.A."/>
            <person name="Lipzen A."/>
            <person name="Khouja H.R."/>
            <person name="Magnuson J."/>
            <person name="Murat C."/>
            <person name="Ohm R.A."/>
            <person name="Singer S.W."/>
            <person name="Spatafora J.W."/>
            <person name="Wang M."/>
            <person name="Veneault-Fourrey C."/>
            <person name="Henrissat B."/>
            <person name="Grigoriev I.V."/>
            <person name="Martin F.M."/>
            <person name="Perotto S."/>
        </authorList>
    </citation>
    <scope>NUCLEOTIDE SEQUENCE [LARGE SCALE GENOMIC DNA]</scope>
    <source>
        <strain evidence="1 2">ATCC 22711</strain>
    </source>
</reference>
<organism evidence="1 2">
    <name type="scientific">Amorphotheca resinae ATCC 22711</name>
    <dbReference type="NCBI Taxonomy" id="857342"/>
    <lineage>
        <taxon>Eukaryota</taxon>
        <taxon>Fungi</taxon>
        <taxon>Dikarya</taxon>
        <taxon>Ascomycota</taxon>
        <taxon>Pezizomycotina</taxon>
        <taxon>Leotiomycetes</taxon>
        <taxon>Helotiales</taxon>
        <taxon>Amorphothecaceae</taxon>
        <taxon>Amorphotheca</taxon>
    </lineage>
</organism>
<accession>A0A2T3AXH9</accession>
<evidence type="ECO:0000313" key="1">
    <source>
        <dbReference type="EMBL" id="PSS14760.1"/>
    </source>
</evidence>
<protein>
    <submittedName>
        <fullName evidence="1">Uncharacterized protein</fullName>
    </submittedName>
</protein>
<dbReference type="InParanoid" id="A0A2T3AXH9"/>
<dbReference type="GeneID" id="36573905"/>
<proteinExistence type="predicted"/>
<keyword evidence="2" id="KW-1185">Reference proteome</keyword>
<sequence length="161" mass="18049">MDQERRTKIASALQQYRKTLSQHNIILICALVHAVEAQPVLPTAQQLAETLRGVVMPIRNKDSGRPCQPTDFSVTYNQLTGIGEDWEIVVAFDIGGGPRRGGSYALYCRREKAKDEPFEWKVTSVPRTLSSYTSLTILRREKNVASSSRVSSGLDPRTDRE</sequence>